<gene>
    <name evidence="2" type="ORF">N7G274_002777</name>
</gene>
<dbReference type="EMBL" id="JBEFKJ010000008">
    <property type="protein sequence ID" value="KAL2045002.1"/>
    <property type="molecule type" value="Genomic_DNA"/>
</dbReference>
<feature type="region of interest" description="Disordered" evidence="1">
    <location>
        <begin position="164"/>
        <end position="184"/>
    </location>
</feature>
<protein>
    <recommendedName>
        <fullName evidence="4">Elongin-A</fullName>
    </recommendedName>
</protein>
<dbReference type="Gene3D" id="6.10.250.3180">
    <property type="match status" value="1"/>
</dbReference>
<feature type="compositionally biased region" description="Basic and acidic residues" evidence="1">
    <location>
        <begin position="164"/>
        <end position="179"/>
    </location>
</feature>
<feature type="compositionally biased region" description="Polar residues" evidence="1">
    <location>
        <begin position="373"/>
        <end position="382"/>
    </location>
</feature>
<sequence length="408" mass="46419">MPARSLHKMATQACIRNIRSILDVGEAPYELVRPLLLELQDPQQLRQLELVSPQIWGPDGEVWLQFIKRDVPNWDKKPHEPRDPKNWHKVYRKLCKDSRREVEDDAAALKAEMDRIKNEQAKNTIHRVELNIVKVPEGMIRHGRTIKLSRKPDLHEKRVEIPPDRSVRRVTHDSDEGGPRRPTRITANLRTKGELKLKQFRKEAKVMGHFSHQQQHKGQLGVWKGQDMKAKPVLANKPIVTAPRCLIDEHRKHSSPRPIDTSIKPPTVFAPRRRRIEHNENAPPTTSTNEERENRLRAFTNPSSARESASTSNHPKTTLTPVRSDSQAHDDTPIPSVENRVVVPKPQIANPIPRLPGASAQDSPASGHRVPRLNTSSPSNGSVRPARPLKAKAPVDIFMPRAKRQRLA</sequence>
<organism evidence="2 3">
    <name type="scientific">Stereocaulon virgatum</name>
    <dbReference type="NCBI Taxonomy" id="373712"/>
    <lineage>
        <taxon>Eukaryota</taxon>
        <taxon>Fungi</taxon>
        <taxon>Dikarya</taxon>
        <taxon>Ascomycota</taxon>
        <taxon>Pezizomycotina</taxon>
        <taxon>Lecanoromycetes</taxon>
        <taxon>OSLEUM clade</taxon>
        <taxon>Lecanoromycetidae</taxon>
        <taxon>Lecanorales</taxon>
        <taxon>Lecanorineae</taxon>
        <taxon>Stereocaulaceae</taxon>
        <taxon>Stereocaulon</taxon>
    </lineage>
</organism>
<reference evidence="2 3" key="1">
    <citation type="submission" date="2024-09" db="EMBL/GenBank/DDBJ databases">
        <title>Rethinking Asexuality: The Enigmatic Case of Functional Sexual Genes in Lepraria (Stereocaulaceae).</title>
        <authorList>
            <person name="Doellman M."/>
            <person name="Sun Y."/>
            <person name="Barcenas-Pena A."/>
            <person name="Lumbsch H.T."/>
            <person name="Grewe F."/>
        </authorList>
    </citation>
    <scope>NUCLEOTIDE SEQUENCE [LARGE SCALE GENOMIC DNA]</scope>
    <source>
        <strain evidence="2 3">Mercado 3170</strain>
    </source>
</reference>
<dbReference type="InterPro" id="IPR051870">
    <property type="entry name" value="Elongin-A_domain"/>
</dbReference>
<keyword evidence="3" id="KW-1185">Reference proteome</keyword>
<proteinExistence type="predicted"/>
<evidence type="ECO:0008006" key="4">
    <source>
        <dbReference type="Google" id="ProtNLM"/>
    </source>
</evidence>
<evidence type="ECO:0000313" key="2">
    <source>
        <dbReference type="EMBL" id="KAL2045002.1"/>
    </source>
</evidence>
<dbReference type="Pfam" id="PF06881">
    <property type="entry name" value="Elongin_A"/>
    <property type="match status" value="1"/>
</dbReference>
<dbReference type="PANTHER" id="PTHR15141">
    <property type="entry name" value="TRANSCRIPTION ELONGATION FACTOR B POLYPEPTIDE 3"/>
    <property type="match status" value="1"/>
</dbReference>
<dbReference type="PANTHER" id="PTHR15141:SF76">
    <property type="entry name" value="TRANSCRIPTION ELONGATION FACTOR B POLYPEPTIDE 3"/>
    <property type="match status" value="1"/>
</dbReference>
<evidence type="ECO:0000313" key="3">
    <source>
        <dbReference type="Proteomes" id="UP001590950"/>
    </source>
</evidence>
<dbReference type="InterPro" id="IPR010684">
    <property type="entry name" value="RNA_pol_II_trans_fac_SIII_A"/>
</dbReference>
<feature type="compositionally biased region" description="Polar residues" evidence="1">
    <location>
        <begin position="300"/>
        <end position="325"/>
    </location>
</feature>
<comment type="caution">
    <text evidence="2">The sequence shown here is derived from an EMBL/GenBank/DDBJ whole genome shotgun (WGS) entry which is preliminary data.</text>
</comment>
<accession>A0ABR4AK10</accession>
<feature type="region of interest" description="Disordered" evidence="1">
    <location>
        <begin position="248"/>
        <end position="408"/>
    </location>
</feature>
<evidence type="ECO:0000256" key="1">
    <source>
        <dbReference type="SAM" id="MobiDB-lite"/>
    </source>
</evidence>
<dbReference type="Proteomes" id="UP001590950">
    <property type="component" value="Unassembled WGS sequence"/>
</dbReference>
<name>A0ABR4AK10_9LECA</name>